<evidence type="ECO:0000256" key="3">
    <source>
        <dbReference type="ARBA" id="ARBA00022900"/>
    </source>
</evidence>
<dbReference type="InterPro" id="IPR042185">
    <property type="entry name" value="Serpin_sf_2"/>
</dbReference>
<organism evidence="6 7">
    <name type="scientific">Orchesella dallaii</name>
    <dbReference type="NCBI Taxonomy" id="48710"/>
    <lineage>
        <taxon>Eukaryota</taxon>
        <taxon>Metazoa</taxon>
        <taxon>Ecdysozoa</taxon>
        <taxon>Arthropoda</taxon>
        <taxon>Hexapoda</taxon>
        <taxon>Collembola</taxon>
        <taxon>Entomobryomorpha</taxon>
        <taxon>Entomobryoidea</taxon>
        <taxon>Orchesellidae</taxon>
        <taxon>Orchesellinae</taxon>
        <taxon>Orchesella</taxon>
    </lineage>
</organism>
<evidence type="ECO:0000256" key="4">
    <source>
        <dbReference type="RuleBase" id="RU000411"/>
    </source>
</evidence>
<dbReference type="InterPro" id="IPR023796">
    <property type="entry name" value="Serpin_dom"/>
</dbReference>
<keyword evidence="7" id="KW-1185">Reference proteome</keyword>
<sequence length="392" mass="42962">MAESAILSTANNEFTKDLYQALFPGNSSGNLIFSPFSLNAVLGMVGLGAKGDTRDEIFRGLRFTENSEEVIAKSYHSVISGFQKAMSPETFTLLTANRVYSQVGFGLNQTFVNQLKDHFLADFEQLDFSTSENCKAAADKINNWVESTTNNKIKDLISQDALGPLTRLVLVNGIYFKGLWEHQFKPDNTSKSQFRTSESNQVDVDMMYIQEKFPYAELPELDAEAVSLPYKGGRLSMVIILPKAVDGLTKLQTSIGSILQGGKSLVSERLTKTDKVELSLPKFKIEATIGNLSEVLQALGIKSMFSQSGADFSGIPEGANPGLFVSSVIQKAFIEVNEEGAEAAAATGLVMMMRCLPITIPFIVDRPFYFQIVDHANGELVLFSGHCNDPTK</sequence>
<accession>A0ABP1QTL9</accession>
<dbReference type="SMART" id="SM00093">
    <property type="entry name" value="SERPIN"/>
    <property type="match status" value="1"/>
</dbReference>
<dbReference type="InterPro" id="IPR036186">
    <property type="entry name" value="Serpin_sf"/>
</dbReference>
<gene>
    <name evidence="6" type="ORF">ODALV1_LOCUS13664</name>
</gene>
<name>A0ABP1QTL9_9HEXA</name>
<dbReference type="PROSITE" id="PS00284">
    <property type="entry name" value="SERPIN"/>
    <property type="match status" value="1"/>
</dbReference>
<dbReference type="InterPro" id="IPR000215">
    <property type="entry name" value="Serpin_fam"/>
</dbReference>
<dbReference type="SUPFAM" id="SSF56574">
    <property type="entry name" value="Serpins"/>
    <property type="match status" value="1"/>
</dbReference>
<dbReference type="Gene3D" id="2.30.39.10">
    <property type="entry name" value="Alpha-1-antitrypsin, domain 1"/>
    <property type="match status" value="1"/>
</dbReference>
<dbReference type="PANTHER" id="PTHR11461:SF211">
    <property type="entry name" value="GH10112P-RELATED"/>
    <property type="match status" value="1"/>
</dbReference>
<proteinExistence type="inferred from homology"/>
<dbReference type="EMBL" id="CAXLJM020000041">
    <property type="protein sequence ID" value="CAL8109758.1"/>
    <property type="molecule type" value="Genomic_DNA"/>
</dbReference>
<dbReference type="CDD" id="cd19601">
    <property type="entry name" value="serpin42Da-like"/>
    <property type="match status" value="1"/>
</dbReference>
<comment type="similarity">
    <text evidence="1 4">Belongs to the serpin family.</text>
</comment>
<dbReference type="InterPro" id="IPR023795">
    <property type="entry name" value="Serpin_CS"/>
</dbReference>
<dbReference type="Pfam" id="PF00079">
    <property type="entry name" value="Serpin"/>
    <property type="match status" value="1"/>
</dbReference>
<keyword evidence="3" id="KW-0722">Serine protease inhibitor</keyword>
<feature type="domain" description="Serpin" evidence="5">
    <location>
        <begin position="16"/>
        <end position="390"/>
    </location>
</feature>
<evidence type="ECO:0000256" key="2">
    <source>
        <dbReference type="ARBA" id="ARBA00022690"/>
    </source>
</evidence>
<evidence type="ECO:0000313" key="6">
    <source>
        <dbReference type="EMBL" id="CAL8109758.1"/>
    </source>
</evidence>
<evidence type="ECO:0000256" key="1">
    <source>
        <dbReference type="ARBA" id="ARBA00009500"/>
    </source>
</evidence>
<dbReference type="Proteomes" id="UP001642540">
    <property type="component" value="Unassembled WGS sequence"/>
</dbReference>
<dbReference type="PANTHER" id="PTHR11461">
    <property type="entry name" value="SERINE PROTEASE INHIBITOR, SERPIN"/>
    <property type="match status" value="1"/>
</dbReference>
<comment type="caution">
    <text evidence="6">The sequence shown here is derived from an EMBL/GenBank/DDBJ whole genome shotgun (WGS) entry which is preliminary data.</text>
</comment>
<protein>
    <recommendedName>
        <fullName evidence="5">Serpin domain-containing protein</fullName>
    </recommendedName>
</protein>
<keyword evidence="2" id="KW-0646">Protease inhibitor</keyword>
<dbReference type="InterPro" id="IPR042178">
    <property type="entry name" value="Serpin_sf_1"/>
</dbReference>
<dbReference type="Gene3D" id="3.30.497.10">
    <property type="entry name" value="Antithrombin, subunit I, domain 2"/>
    <property type="match status" value="1"/>
</dbReference>
<evidence type="ECO:0000313" key="7">
    <source>
        <dbReference type="Proteomes" id="UP001642540"/>
    </source>
</evidence>
<reference evidence="6 7" key="1">
    <citation type="submission" date="2024-08" db="EMBL/GenBank/DDBJ databases">
        <authorList>
            <person name="Cucini C."/>
            <person name="Frati F."/>
        </authorList>
    </citation>
    <scope>NUCLEOTIDE SEQUENCE [LARGE SCALE GENOMIC DNA]</scope>
</reference>
<evidence type="ECO:0000259" key="5">
    <source>
        <dbReference type="SMART" id="SM00093"/>
    </source>
</evidence>